<name>A0A6M3L0D3_9ZZZZ</name>
<sequence>MSETLTYEQIKNWRRMLFSMIGPYALIAPDEEIQALRNELQSQFQEAKTVCDCDPTYYGYTRRTDDSVTCNHCGLLREEEQ</sequence>
<evidence type="ECO:0000313" key="1">
    <source>
        <dbReference type="EMBL" id="QJA87114.1"/>
    </source>
</evidence>
<protein>
    <submittedName>
        <fullName evidence="1">Uncharacterized protein</fullName>
    </submittedName>
</protein>
<dbReference type="AlphaFoldDB" id="A0A6M3L0D3"/>
<accession>A0A6M3L0D3</accession>
<gene>
    <name evidence="1" type="ORF">MM415B03052_0014</name>
</gene>
<proteinExistence type="predicted"/>
<reference evidence="1" key="1">
    <citation type="submission" date="2020-03" db="EMBL/GenBank/DDBJ databases">
        <title>The deep terrestrial virosphere.</title>
        <authorList>
            <person name="Holmfeldt K."/>
            <person name="Nilsson E."/>
            <person name="Simone D."/>
            <person name="Lopez-Fernandez M."/>
            <person name="Wu X."/>
            <person name="de Brujin I."/>
            <person name="Lundin D."/>
            <person name="Andersson A."/>
            <person name="Bertilsson S."/>
            <person name="Dopson M."/>
        </authorList>
    </citation>
    <scope>NUCLEOTIDE SEQUENCE</scope>
    <source>
        <strain evidence="1">MM415B03052</strain>
    </source>
</reference>
<dbReference type="EMBL" id="MT142682">
    <property type="protein sequence ID" value="QJA87114.1"/>
    <property type="molecule type" value="Genomic_DNA"/>
</dbReference>
<organism evidence="1">
    <name type="scientific">viral metagenome</name>
    <dbReference type="NCBI Taxonomy" id="1070528"/>
    <lineage>
        <taxon>unclassified sequences</taxon>
        <taxon>metagenomes</taxon>
        <taxon>organismal metagenomes</taxon>
    </lineage>
</organism>